<protein>
    <submittedName>
        <fullName evidence="1">Uncharacterized protein</fullName>
    </submittedName>
</protein>
<evidence type="ECO:0000313" key="2">
    <source>
        <dbReference type="Proteomes" id="UP000076863"/>
    </source>
</evidence>
<dbReference type="EMBL" id="AZHA01000021">
    <property type="protein sequence ID" value="OAA39841.1"/>
    <property type="molecule type" value="Genomic_DNA"/>
</dbReference>
<proteinExistence type="predicted"/>
<reference evidence="1 2" key="1">
    <citation type="journal article" date="2016" name="Genome Biol. Evol.">
        <title>Divergent and convergent evolution of fungal pathogenicity.</title>
        <authorList>
            <person name="Shang Y."/>
            <person name="Xiao G."/>
            <person name="Zheng P."/>
            <person name="Cen K."/>
            <person name="Zhan S."/>
            <person name="Wang C."/>
        </authorList>
    </citation>
    <scope>NUCLEOTIDE SEQUENCE [LARGE SCALE GENOMIC DNA]</scope>
    <source>
        <strain evidence="1 2">RCEF 3172</strain>
    </source>
</reference>
<dbReference type="Proteomes" id="UP000076863">
    <property type="component" value="Unassembled WGS sequence"/>
</dbReference>
<keyword evidence="2" id="KW-1185">Reference proteome</keyword>
<comment type="caution">
    <text evidence="1">The sequence shown here is derived from an EMBL/GenBank/DDBJ whole genome shotgun (WGS) entry which is preliminary data.</text>
</comment>
<dbReference type="AlphaFoldDB" id="A0A167BB24"/>
<name>A0A167BB24_9HYPO</name>
<evidence type="ECO:0000313" key="1">
    <source>
        <dbReference type="EMBL" id="OAA39841.1"/>
    </source>
</evidence>
<organism evidence="1 2">
    <name type="scientific">Beauveria brongniartii RCEF 3172</name>
    <dbReference type="NCBI Taxonomy" id="1081107"/>
    <lineage>
        <taxon>Eukaryota</taxon>
        <taxon>Fungi</taxon>
        <taxon>Dikarya</taxon>
        <taxon>Ascomycota</taxon>
        <taxon>Pezizomycotina</taxon>
        <taxon>Sordariomycetes</taxon>
        <taxon>Hypocreomycetidae</taxon>
        <taxon>Hypocreales</taxon>
        <taxon>Cordycipitaceae</taxon>
        <taxon>Beauveria</taxon>
        <taxon>Beauveria brongniartii</taxon>
    </lineage>
</organism>
<gene>
    <name evidence="1" type="ORF">BBO_06367</name>
</gene>
<accession>A0A167BB24</accession>
<sequence length="66" mass="7710">MDMDQIAFRCQEVVRTIDAIHSELAHHQTMDIQHQDSHDHQIRAITASHKQCDTSHYTMLKVVDKL</sequence>